<evidence type="ECO:0000259" key="5">
    <source>
        <dbReference type="Pfam" id="PF13193"/>
    </source>
</evidence>
<dbReference type="Proteomes" id="UP000607397">
    <property type="component" value="Unassembled WGS sequence"/>
</dbReference>
<dbReference type="Gene3D" id="3.40.50.12780">
    <property type="entry name" value="N-terminal domain of ligase-like"/>
    <property type="match status" value="1"/>
</dbReference>
<reference evidence="6" key="1">
    <citation type="submission" date="2019-12" db="EMBL/GenBank/DDBJ databases">
        <title>High-Quality draft genome sequences of three cyanobacteria isolated from the limestone walls of the Old Cathedral of Coimbra.</title>
        <authorList>
            <person name="Tiago I."/>
            <person name="Soares F."/>
            <person name="Portugal A."/>
        </authorList>
    </citation>
    <scope>NUCLEOTIDE SEQUENCE [LARGE SCALE GENOMIC DNA]</scope>
    <source>
        <strain evidence="6">C</strain>
    </source>
</reference>
<feature type="compositionally biased region" description="Basic residues" evidence="3">
    <location>
        <begin position="1"/>
        <end position="16"/>
    </location>
</feature>
<feature type="domain" description="AMP-dependent synthetase/ligase" evidence="4">
    <location>
        <begin position="123"/>
        <end position="331"/>
    </location>
</feature>
<keyword evidence="2" id="KW-0436">Ligase</keyword>
<dbReference type="InterPro" id="IPR045851">
    <property type="entry name" value="AMP-bd_C_sf"/>
</dbReference>
<dbReference type="PANTHER" id="PTHR43201:SF5">
    <property type="entry name" value="MEDIUM-CHAIN ACYL-COA LIGASE ACSF2, MITOCHONDRIAL"/>
    <property type="match status" value="1"/>
</dbReference>
<name>A0A8K1ZYG6_9CYAN</name>
<dbReference type="GO" id="GO:0006631">
    <property type="term" value="P:fatty acid metabolic process"/>
    <property type="evidence" value="ECO:0007669"/>
    <property type="project" value="TreeGrafter"/>
</dbReference>
<dbReference type="InterPro" id="IPR042099">
    <property type="entry name" value="ANL_N_sf"/>
</dbReference>
<keyword evidence="7" id="KW-1185">Reference proteome</keyword>
<evidence type="ECO:0000256" key="1">
    <source>
        <dbReference type="ARBA" id="ARBA00006432"/>
    </source>
</evidence>
<dbReference type="InterPro" id="IPR000873">
    <property type="entry name" value="AMP-dep_synth/lig_dom"/>
</dbReference>
<evidence type="ECO:0000313" key="7">
    <source>
        <dbReference type="Proteomes" id="UP000607397"/>
    </source>
</evidence>
<dbReference type="RefSeq" id="WP_161824442.1">
    <property type="nucleotide sequence ID" value="NZ_WVIC01000008.1"/>
</dbReference>
<accession>A0A8K1ZYG6</accession>
<dbReference type="GO" id="GO:0031956">
    <property type="term" value="F:medium-chain fatty acid-CoA ligase activity"/>
    <property type="evidence" value="ECO:0007669"/>
    <property type="project" value="TreeGrafter"/>
</dbReference>
<comment type="caution">
    <text evidence="6">The sequence shown here is derived from an EMBL/GenBank/DDBJ whole genome shotgun (WGS) entry which is preliminary data.</text>
</comment>
<feature type="domain" description="AMP-binding enzyme C-terminal" evidence="5">
    <location>
        <begin position="376"/>
        <end position="450"/>
    </location>
</feature>
<sequence>MDAALLHHRRQSRWKPQRQPFGSQCPETDDFWFRVERLQVDLSQSAALYPTVLIAESDPIQFLAAFVAAVCQGCPVVLGNPGWRAAEWQAVLAQVHPDYCVGTVPEVAPRLQKDVARPQPGWILIPTGGSSGQIRFVIHTWDRLMVATQGFHEYFLGSLKAGWQPIHCCCVLPLYHVSGLMQFVRSFVSGGQLAIAPFTEIMTHHIPVIEPQISFLSLVPTQLHRLLSEVTLQNWLCQFQTVFLGGGPAWGALLQTARQQGIRLAPTYGMTETAAQVATLKPEDFLAGHNHCGTPLPHVQLYIQDDQGQPLETDQVGRIAIGSAALCQGYYPAFAPPPSIWVTDDRGFLSATGALQVVGRSSRKIISGGENIYPEEIEAALYATGWVQDVYVMGLPDPDWGEVVTAFYVPLDPTLTSTQLATALQDHLSRYKHPKRWIPLTMIPRNAQGKLSRLDRLLALTNL</sequence>
<protein>
    <submittedName>
        <fullName evidence="6">AMP-binding protein</fullName>
    </submittedName>
</protein>
<proteinExistence type="inferred from homology"/>
<evidence type="ECO:0000313" key="6">
    <source>
        <dbReference type="EMBL" id="NCJ05962.1"/>
    </source>
</evidence>
<dbReference type="Gene3D" id="3.30.300.30">
    <property type="match status" value="1"/>
</dbReference>
<feature type="region of interest" description="Disordered" evidence="3">
    <location>
        <begin position="1"/>
        <end position="23"/>
    </location>
</feature>
<dbReference type="Pfam" id="PF00501">
    <property type="entry name" value="AMP-binding"/>
    <property type="match status" value="1"/>
</dbReference>
<evidence type="ECO:0000256" key="3">
    <source>
        <dbReference type="SAM" id="MobiDB-lite"/>
    </source>
</evidence>
<dbReference type="Pfam" id="PF13193">
    <property type="entry name" value="AMP-binding_C"/>
    <property type="match status" value="1"/>
</dbReference>
<dbReference type="InterPro" id="IPR025110">
    <property type="entry name" value="AMP-bd_C"/>
</dbReference>
<comment type="similarity">
    <text evidence="1">Belongs to the ATP-dependent AMP-binding enzyme family.</text>
</comment>
<evidence type="ECO:0000259" key="4">
    <source>
        <dbReference type="Pfam" id="PF00501"/>
    </source>
</evidence>
<dbReference type="EMBL" id="WVIC01000008">
    <property type="protein sequence ID" value="NCJ05962.1"/>
    <property type="molecule type" value="Genomic_DNA"/>
</dbReference>
<evidence type="ECO:0000256" key="2">
    <source>
        <dbReference type="ARBA" id="ARBA00022598"/>
    </source>
</evidence>
<dbReference type="SUPFAM" id="SSF56801">
    <property type="entry name" value="Acetyl-CoA synthetase-like"/>
    <property type="match status" value="1"/>
</dbReference>
<organism evidence="6 7">
    <name type="scientific">Petrachloros mirabilis ULC683</name>
    <dbReference type="NCBI Taxonomy" id="2781853"/>
    <lineage>
        <taxon>Bacteria</taxon>
        <taxon>Bacillati</taxon>
        <taxon>Cyanobacteriota</taxon>
        <taxon>Cyanophyceae</taxon>
        <taxon>Synechococcales</taxon>
        <taxon>Petrachlorosaceae</taxon>
        <taxon>Petrachloros</taxon>
        <taxon>Petrachloros mirabilis</taxon>
    </lineage>
</organism>
<dbReference type="PANTHER" id="PTHR43201">
    <property type="entry name" value="ACYL-COA SYNTHETASE"/>
    <property type="match status" value="1"/>
</dbReference>
<gene>
    <name evidence="6" type="ORF">GS597_05425</name>
</gene>
<dbReference type="AlphaFoldDB" id="A0A8K1ZYG6"/>